<sequence>MKIYITRHGETTWNVEDRVCGRPDVPLTEKGRRQAMELAERVKGKGITRMLVSPLSRARETARLANTYIQVPVETEPRLIEHSFGRLEGVPRTSPEFWKAKRNMTTRYPGGESVLEVAHRIYSLLDEIPQKYPGETVLLVCHGAVSRVVHTYFEDIDEEAFHHYSLGNCQLKAYELPEGER</sequence>
<feature type="active site" description="Proton donor/acceptor" evidence="1">
    <location>
        <position position="81"/>
    </location>
</feature>
<dbReference type="AlphaFoldDB" id="A0A9D1NV54"/>
<evidence type="ECO:0000313" key="3">
    <source>
        <dbReference type="EMBL" id="HIV13102.1"/>
    </source>
</evidence>
<proteinExistence type="predicted"/>
<feature type="binding site" evidence="2">
    <location>
        <position position="57"/>
    </location>
    <ligand>
        <name>substrate</name>
    </ligand>
</feature>
<reference evidence="3" key="1">
    <citation type="submission" date="2020-10" db="EMBL/GenBank/DDBJ databases">
        <authorList>
            <person name="Gilroy R."/>
        </authorList>
    </citation>
    <scope>NUCLEOTIDE SEQUENCE</scope>
    <source>
        <strain evidence="3">ChiBcec2-4451</strain>
    </source>
</reference>
<feature type="binding site" evidence="2">
    <location>
        <begin position="7"/>
        <end position="14"/>
    </location>
    <ligand>
        <name>substrate</name>
    </ligand>
</feature>
<dbReference type="Gene3D" id="3.40.50.1240">
    <property type="entry name" value="Phosphoglycerate mutase-like"/>
    <property type="match status" value="1"/>
</dbReference>
<evidence type="ECO:0000256" key="1">
    <source>
        <dbReference type="PIRSR" id="PIRSR613078-1"/>
    </source>
</evidence>
<dbReference type="CDD" id="cd07067">
    <property type="entry name" value="HP_PGM_like"/>
    <property type="match status" value="1"/>
</dbReference>
<dbReference type="SMART" id="SM00855">
    <property type="entry name" value="PGAM"/>
    <property type="match status" value="1"/>
</dbReference>
<organism evidence="3 4">
    <name type="scientific">Candidatus Pullilachnospira stercoravium</name>
    <dbReference type="NCBI Taxonomy" id="2840913"/>
    <lineage>
        <taxon>Bacteria</taxon>
        <taxon>Bacillati</taxon>
        <taxon>Bacillota</taxon>
        <taxon>Clostridia</taxon>
        <taxon>Lachnospirales</taxon>
        <taxon>Lachnospiraceae</taxon>
        <taxon>Lachnospiraceae incertae sedis</taxon>
        <taxon>Candidatus Pullilachnospira</taxon>
    </lineage>
</organism>
<dbReference type="GO" id="GO:0016791">
    <property type="term" value="F:phosphatase activity"/>
    <property type="evidence" value="ECO:0007669"/>
    <property type="project" value="TreeGrafter"/>
</dbReference>
<reference evidence="3" key="2">
    <citation type="journal article" date="2021" name="PeerJ">
        <title>Extensive microbial diversity within the chicken gut microbiome revealed by metagenomics and culture.</title>
        <authorList>
            <person name="Gilroy R."/>
            <person name="Ravi A."/>
            <person name="Getino M."/>
            <person name="Pursley I."/>
            <person name="Horton D.L."/>
            <person name="Alikhan N.F."/>
            <person name="Baker D."/>
            <person name="Gharbi K."/>
            <person name="Hall N."/>
            <person name="Watson M."/>
            <person name="Adriaenssens E.M."/>
            <person name="Foster-Nyarko E."/>
            <person name="Jarju S."/>
            <person name="Secka A."/>
            <person name="Antonio M."/>
            <person name="Oren A."/>
            <person name="Chaudhuri R.R."/>
            <person name="La Ragione R."/>
            <person name="Hildebrand F."/>
            <person name="Pallen M.J."/>
        </authorList>
    </citation>
    <scope>NUCLEOTIDE SEQUENCE</scope>
    <source>
        <strain evidence="3">ChiBcec2-4451</strain>
    </source>
</reference>
<dbReference type="PIRSF" id="PIRSF000709">
    <property type="entry name" value="6PFK_2-Ptase"/>
    <property type="match status" value="1"/>
</dbReference>
<dbReference type="SUPFAM" id="SSF53254">
    <property type="entry name" value="Phosphoglycerate mutase-like"/>
    <property type="match status" value="1"/>
</dbReference>
<name>A0A9D1NV54_9FIRM</name>
<dbReference type="EMBL" id="DVON01000176">
    <property type="protein sequence ID" value="HIV13102.1"/>
    <property type="molecule type" value="Genomic_DNA"/>
</dbReference>
<dbReference type="InterPro" id="IPR001345">
    <property type="entry name" value="PG/BPGM_mutase_AS"/>
</dbReference>
<dbReference type="Pfam" id="PF00300">
    <property type="entry name" value="His_Phos_1"/>
    <property type="match status" value="1"/>
</dbReference>
<dbReference type="InterPro" id="IPR013078">
    <property type="entry name" value="His_Pase_superF_clade-1"/>
</dbReference>
<evidence type="ECO:0000256" key="2">
    <source>
        <dbReference type="PIRSR" id="PIRSR613078-2"/>
    </source>
</evidence>
<protein>
    <submittedName>
        <fullName evidence="3">Histidine phosphatase family protein</fullName>
    </submittedName>
</protein>
<accession>A0A9D1NV54</accession>
<dbReference type="InterPro" id="IPR029033">
    <property type="entry name" value="His_PPase_superfam"/>
</dbReference>
<dbReference type="PROSITE" id="PS00175">
    <property type="entry name" value="PG_MUTASE"/>
    <property type="match status" value="1"/>
</dbReference>
<gene>
    <name evidence="3" type="ORF">IAA63_08210</name>
</gene>
<dbReference type="PANTHER" id="PTHR48100">
    <property type="entry name" value="BROAD-SPECIFICITY PHOSPHATASE YOR283W-RELATED"/>
    <property type="match status" value="1"/>
</dbReference>
<comment type="caution">
    <text evidence="3">The sequence shown here is derived from an EMBL/GenBank/DDBJ whole genome shotgun (WGS) entry which is preliminary data.</text>
</comment>
<dbReference type="InterPro" id="IPR050275">
    <property type="entry name" value="PGM_Phosphatase"/>
</dbReference>
<evidence type="ECO:0000313" key="4">
    <source>
        <dbReference type="Proteomes" id="UP000886723"/>
    </source>
</evidence>
<dbReference type="Proteomes" id="UP000886723">
    <property type="component" value="Unassembled WGS sequence"/>
</dbReference>
<feature type="active site" description="Tele-phosphohistidine intermediate" evidence="1">
    <location>
        <position position="8"/>
    </location>
</feature>